<feature type="compositionally biased region" description="Low complexity" evidence="6">
    <location>
        <begin position="114"/>
        <end position="132"/>
    </location>
</feature>
<comment type="subcellular location">
    <subcellularLocation>
        <location evidence="2">Nucleus</location>
    </subcellularLocation>
</comment>
<comment type="function">
    <text evidence="1">Forms a chaperone-bound H2A.Z-H2B complex that acts as a source for SWR1 complex-dependent H2A to H2A.Z histone replacement in chromatin.</text>
</comment>
<evidence type="ECO:0000313" key="8">
    <source>
        <dbReference type="EMBL" id="TFK85180.1"/>
    </source>
</evidence>
<feature type="compositionally biased region" description="Acidic residues" evidence="6">
    <location>
        <begin position="149"/>
        <end position="166"/>
    </location>
</feature>
<dbReference type="InParanoid" id="A0A5C3PAE0"/>
<evidence type="ECO:0000313" key="9">
    <source>
        <dbReference type="Proteomes" id="UP000308197"/>
    </source>
</evidence>
<evidence type="ECO:0000259" key="7">
    <source>
        <dbReference type="Pfam" id="PF09649"/>
    </source>
</evidence>
<protein>
    <recommendedName>
        <fullName evidence="7">Histone chaperone domain-containing protein</fullName>
    </recommendedName>
</protein>
<feature type="domain" description="Histone chaperone" evidence="7">
    <location>
        <begin position="61"/>
        <end position="91"/>
    </location>
</feature>
<comment type="similarity">
    <text evidence="3">Belongs to the CHZ1 family.</text>
</comment>
<gene>
    <name evidence="8" type="ORF">K466DRAFT_654385</name>
</gene>
<dbReference type="EMBL" id="ML211269">
    <property type="protein sequence ID" value="TFK85180.1"/>
    <property type="molecule type" value="Genomic_DNA"/>
</dbReference>
<keyword evidence="9" id="KW-1185">Reference proteome</keyword>
<dbReference type="Proteomes" id="UP000308197">
    <property type="component" value="Unassembled WGS sequence"/>
</dbReference>
<name>A0A5C3PAE0_9APHY</name>
<evidence type="ECO:0000256" key="1">
    <source>
        <dbReference type="ARBA" id="ARBA00002212"/>
    </source>
</evidence>
<dbReference type="InterPro" id="IPR019098">
    <property type="entry name" value="Histone_chaperone_domain_CHZ"/>
</dbReference>
<feature type="compositionally biased region" description="Acidic residues" evidence="6">
    <location>
        <begin position="45"/>
        <end position="64"/>
    </location>
</feature>
<organism evidence="8 9">
    <name type="scientific">Polyporus arcularius HHB13444</name>
    <dbReference type="NCBI Taxonomy" id="1314778"/>
    <lineage>
        <taxon>Eukaryota</taxon>
        <taxon>Fungi</taxon>
        <taxon>Dikarya</taxon>
        <taxon>Basidiomycota</taxon>
        <taxon>Agaricomycotina</taxon>
        <taxon>Agaricomycetes</taxon>
        <taxon>Polyporales</taxon>
        <taxon>Polyporaceae</taxon>
        <taxon>Polyporus</taxon>
    </lineage>
</organism>
<evidence type="ECO:0000256" key="6">
    <source>
        <dbReference type="SAM" id="MobiDB-lite"/>
    </source>
</evidence>
<evidence type="ECO:0000256" key="4">
    <source>
        <dbReference type="ARBA" id="ARBA00023186"/>
    </source>
</evidence>
<sequence>MTMSAAAVSLSGGGGSVMVTNEFDVAWRDLPTPNYLIIRAKRDSDEDDFDGSDAGSDEGIDNDELGALSKENIITTGRRTRGIRIDYTKVEGFNAGDDSDEEEEEEPKKKKKSSSSSKSKAKPSSAGSSKKAPAPPPKPVKKAKKVIESDEDEEAEDSEKNDDDHDDGGKDEEGVEEDDD</sequence>
<accession>A0A5C3PAE0</accession>
<proteinExistence type="inferred from homology"/>
<dbReference type="AlphaFoldDB" id="A0A5C3PAE0"/>
<dbReference type="Pfam" id="PF09649">
    <property type="entry name" value="CHZ"/>
    <property type="match status" value="1"/>
</dbReference>
<evidence type="ECO:0000256" key="2">
    <source>
        <dbReference type="ARBA" id="ARBA00004123"/>
    </source>
</evidence>
<keyword evidence="5" id="KW-0539">Nucleus</keyword>
<feature type="region of interest" description="Disordered" evidence="6">
    <location>
        <begin position="39"/>
        <end position="180"/>
    </location>
</feature>
<reference evidence="8 9" key="1">
    <citation type="journal article" date="2019" name="Nat. Ecol. Evol.">
        <title>Megaphylogeny resolves global patterns of mushroom evolution.</title>
        <authorList>
            <person name="Varga T."/>
            <person name="Krizsan K."/>
            <person name="Foldi C."/>
            <person name="Dima B."/>
            <person name="Sanchez-Garcia M."/>
            <person name="Sanchez-Ramirez S."/>
            <person name="Szollosi G.J."/>
            <person name="Szarkandi J.G."/>
            <person name="Papp V."/>
            <person name="Albert L."/>
            <person name="Andreopoulos W."/>
            <person name="Angelini C."/>
            <person name="Antonin V."/>
            <person name="Barry K.W."/>
            <person name="Bougher N.L."/>
            <person name="Buchanan P."/>
            <person name="Buyck B."/>
            <person name="Bense V."/>
            <person name="Catcheside P."/>
            <person name="Chovatia M."/>
            <person name="Cooper J."/>
            <person name="Damon W."/>
            <person name="Desjardin D."/>
            <person name="Finy P."/>
            <person name="Geml J."/>
            <person name="Haridas S."/>
            <person name="Hughes K."/>
            <person name="Justo A."/>
            <person name="Karasinski D."/>
            <person name="Kautmanova I."/>
            <person name="Kiss B."/>
            <person name="Kocsube S."/>
            <person name="Kotiranta H."/>
            <person name="LaButti K.M."/>
            <person name="Lechner B.E."/>
            <person name="Liimatainen K."/>
            <person name="Lipzen A."/>
            <person name="Lukacs Z."/>
            <person name="Mihaltcheva S."/>
            <person name="Morgado L.N."/>
            <person name="Niskanen T."/>
            <person name="Noordeloos M.E."/>
            <person name="Ohm R.A."/>
            <person name="Ortiz-Santana B."/>
            <person name="Ovrebo C."/>
            <person name="Racz N."/>
            <person name="Riley R."/>
            <person name="Savchenko A."/>
            <person name="Shiryaev A."/>
            <person name="Soop K."/>
            <person name="Spirin V."/>
            <person name="Szebenyi C."/>
            <person name="Tomsovsky M."/>
            <person name="Tulloss R.E."/>
            <person name="Uehling J."/>
            <person name="Grigoriev I.V."/>
            <person name="Vagvolgyi C."/>
            <person name="Papp T."/>
            <person name="Martin F.M."/>
            <person name="Miettinen O."/>
            <person name="Hibbett D.S."/>
            <person name="Nagy L.G."/>
        </authorList>
    </citation>
    <scope>NUCLEOTIDE SEQUENCE [LARGE SCALE GENOMIC DNA]</scope>
    <source>
        <strain evidence="8 9">HHB13444</strain>
    </source>
</reference>
<dbReference type="GO" id="GO:0005634">
    <property type="term" value="C:nucleus"/>
    <property type="evidence" value="ECO:0007669"/>
    <property type="project" value="UniProtKB-SubCell"/>
</dbReference>
<keyword evidence="4" id="KW-0143">Chaperone</keyword>
<evidence type="ECO:0000256" key="3">
    <source>
        <dbReference type="ARBA" id="ARBA00008057"/>
    </source>
</evidence>
<evidence type="ECO:0000256" key="5">
    <source>
        <dbReference type="ARBA" id="ARBA00023242"/>
    </source>
</evidence>